<feature type="chain" id="PRO_5044879667" evidence="2">
    <location>
        <begin position="26"/>
        <end position="220"/>
    </location>
</feature>
<dbReference type="Proteomes" id="UP001530293">
    <property type="component" value="Unassembled WGS sequence"/>
</dbReference>
<evidence type="ECO:0000313" key="4">
    <source>
        <dbReference type="Proteomes" id="UP001530293"/>
    </source>
</evidence>
<gene>
    <name evidence="3" type="ORF">ACHAWU_004423</name>
</gene>
<dbReference type="AlphaFoldDB" id="A0ABD3N714"/>
<dbReference type="InterPro" id="IPR046172">
    <property type="entry name" value="DUF6174"/>
</dbReference>
<feature type="compositionally biased region" description="Basic and acidic residues" evidence="1">
    <location>
        <begin position="48"/>
        <end position="60"/>
    </location>
</feature>
<name>A0ABD3N714_9STRA</name>
<feature type="region of interest" description="Disordered" evidence="1">
    <location>
        <begin position="46"/>
        <end position="90"/>
    </location>
</feature>
<dbReference type="Pfam" id="PF19671">
    <property type="entry name" value="DUF6174"/>
    <property type="match status" value="1"/>
</dbReference>
<feature type="signal peptide" evidence="2">
    <location>
        <begin position="1"/>
        <end position="25"/>
    </location>
</feature>
<keyword evidence="2" id="KW-0732">Signal</keyword>
<keyword evidence="4" id="KW-1185">Reference proteome</keyword>
<evidence type="ECO:0000256" key="1">
    <source>
        <dbReference type="SAM" id="MobiDB-lite"/>
    </source>
</evidence>
<comment type="caution">
    <text evidence="3">The sequence shown here is derived from an EMBL/GenBank/DDBJ whole genome shotgun (WGS) entry which is preliminary data.</text>
</comment>
<sequence>MSIKGNARESILLLLLLLVVFNTNATSTTIAEDSISGVVNEWKRHHLRSGDDASHSDRQLKRPSKKHPASSPSQSPTASPTAAPTMSREQEWELNKAKWNCFISGGSNARPYNGYEMVFQKQSQVVDYGLPYRVTVNKDDKVFLVRQMDGTPVNDDGIIDWMRTVDEVFQVIADSWTNNADSVAVTYDAEKGHPTDCNIDQDSGAADDEIIIKILNATLR</sequence>
<organism evidence="3 4">
    <name type="scientific">Discostella pseudostelligera</name>
    <dbReference type="NCBI Taxonomy" id="259834"/>
    <lineage>
        <taxon>Eukaryota</taxon>
        <taxon>Sar</taxon>
        <taxon>Stramenopiles</taxon>
        <taxon>Ochrophyta</taxon>
        <taxon>Bacillariophyta</taxon>
        <taxon>Coscinodiscophyceae</taxon>
        <taxon>Thalassiosirophycidae</taxon>
        <taxon>Stephanodiscales</taxon>
        <taxon>Stephanodiscaceae</taxon>
        <taxon>Discostella</taxon>
    </lineage>
</organism>
<protein>
    <submittedName>
        <fullName evidence="3">Uncharacterized protein</fullName>
    </submittedName>
</protein>
<accession>A0ABD3N714</accession>
<dbReference type="EMBL" id="JALLBG020000020">
    <property type="protein sequence ID" value="KAL3771864.1"/>
    <property type="molecule type" value="Genomic_DNA"/>
</dbReference>
<feature type="compositionally biased region" description="Low complexity" evidence="1">
    <location>
        <begin position="69"/>
        <end position="85"/>
    </location>
</feature>
<evidence type="ECO:0000256" key="2">
    <source>
        <dbReference type="SAM" id="SignalP"/>
    </source>
</evidence>
<proteinExistence type="predicted"/>
<evidence type="ECO:0000313" key="3">
    <source>
        <dbReference type="EMBL" id="KAL3771864.1"/>
    </source>
</evidence>
<reference evidence="3 4" key="1">
    <citation type="submission" date="2024-10" db="EMBL/GenBank/DDBJ databases">
        <title>Updated reference genomes for cyclostephanoid diatoms.</title>
        <authorList>
            <person name="Roberts W.R."/>
            <person name="Alverson A.J."/>
        </authorList>
    </citation>
    <scope>NUCLEOTIDE SEQUENCE [LARGE SCALE GENOMIC DNA]</scope>
    <source>
        <strain evidence="3 4">AJA232-27</strain>
    </source>
</reference>